<gene>
    <name evidence="2" type="ORF">ORY91_001078</name>
    <name evidence="3" type="ORF">V9W64_09010</name>
</gene>
<evidence type="ECO:0000313" key="4">
    <source>
        <dbReference type="Proteomes" id="UP001149607"/>
    </source>
</evidence>
<protein>
    <submittedName>
        <fullName evidence="2">Uncharacterized protein</fullName>
    </submittedName>
</protein>
<reference evidence="3" key="2">
    <citation type="submission" date="2024-02" db="EMBL/GenBank/DDBJ databases">
        <title>Neisseria leonii sp. nov.</title>
        <authorList>
            <person name="Boutroux M."/>
            <person name="Favre-Rochex S."/>
            <person name="Gorgette O."/>
            <person name="Touak G."/>
            <person name="Muhle E."/>
            <person name="Chesneau O."/>
            <person name="Clermont D."/>
            <person name="Rahi P."/>
        </authorList>
    </citation>
    <scope>NUCLEOTIDE SEQUENCE</scope>
    <source>
        <strain evidence="3">51.81</strain>
    </source>
</reference>
<keyword evidence="4" id="KW-1185">Reference proteome</keyword>
<evidence type="ECO:0000313" key="3">
    <source>
        <dbReference type="EMBL" id="WWY02821.1"/>
    </source>
</evidence>
<proteinExistence type="predicted"/>
<feature type="region of interest" description="Disordered" evidence="1">
    <location>
        <begin position="299"/>
        <end position="322"/>
    </location>
</feature>
<reference evidence="2" key="1">
    <citation type="submission" date="2022-10" db="EMBL/GenBank/DDBJ databases">
        <authorList>
            <person name="Boutroux M."/>
        </authorList>
    </citation>
    <scope>NUCLEOTIDE SEQUENCE</scope>
    <source>
        <strain evidence="2">51.81</strain>
    </source>
</reference>
<dbReference type="AlphaFoldDB" id="A0A9X4IAS1"/>
<name>A0A9X4IAS1_9NEIS</name>
<dbReference type="EMBL" id="CP146598">
    <property type="protein sequence ID" value="WWY02821.1"/>
    <property type="molecule type" value="Genomic_DNA"/>
</dbReference>
<feature type="compositionally biased region" description="Basic and acidic residues" evidence="1">
    <location>
        <begin position="310"/>
        <end position="322"/>
    </location>
</feature>
<organism evidence="2">
    <name type="scientific">Neisseria leonii</name>
    <dbReference type="NCBI Taxonomy" id="2995413"/>
    <lineage>
        <taxon>Bacteria</taxon>
        <taxon>Pseudomonadati</taxon>
        <taxon>Pseudomonadota</taxon>
        <taxon>Betaproteobacteria</taxon>
        <taxon>Neisseriales</taxon>
        <taxon>Neisseriaceae</taxon>
        <taxon>Neisseria</taxon>
    </lineage>
</organism>
<dbReference type="EMBL" id="JAPQFL010000002">
    <property type="protein sequence ID" value="MDD9327669.1"/>
    <property type="molecule type" value="Genomic_DNA"/>
</dbReference>
<sequence>MSRKSRNYAQALDAVVFRCHDCRRNFERVPDRVVDEPERPHHPYRYFAACPDCGEEVEQAQYQVNLIKAWCNASGPKTAEGKAAAAKNLDGHPTAEEARRTRFNAMKHGLNARVATYFPAKPDGYAACQTCDIDRFFCASQPACQKQTQLFMQHHAAFEQRDPKHLIPIYADMQAAITAIMQQILQTILRDGVSLRTPAWAVDKDGGVVIAEYDDLATGQRRTIYEVKAHPLLRSLQDFLSKNGMSLADMGMTPRVIEQEEAALGKLAQDGEAQQSLMEYSQRQAAALENLADLARRANAKKQQDPVLLEYKRQNGDGDEHE</sequence>
<dbReference type="Proteomes" id="UP001149607">
    <property type="component" value="Chromosome"/>
</dbReference>
<accession>A0A9X4IAS1</accession>
<evidence type="ECO:0000256" key="1">
    <source>
        <dbReference type="SAM" id="MobiDB-lite"/>
    </source>
</evidence>
<evidence type="ECO:0000313" key="2">
    <source>
        <dbReference type="EMBL" id="MDD9327669.1"/>
    </source>
</evidence>
<dbReference type="RefSeq" id="WP_274570692.1">
    <property type="nucleotide sequence ID" value="NZ_CP145606.1"/>
</dbReference>